<dbReference type="NCBIfam" id="TIGR01023">
    <property type="entry name" value="rpmG_bact"/>
    <property type="match status" value="1"/>
</dbReference>
<dbReference type="HAMAP" id="MF_00294">
    <property type="entry name" value="Ribosomal_bL33"/>
    <property type="match status" value="1"/>
</dbReference>
<dbReference type="GO" id="GO:0005737">
    <property type="term" value="C:cytoplasm"/>
    <property type="evidence" value="ECO:0007669"/>
    <property type="project" value="UniProtKB-ARBA"/>
</dbReference>
<keyword evidence="7" id="KW-1185">Reference proteome</keyword>
<sequence length="47" mass="5659">MTKKNILICVVCLNRNYHIDAHNRSNRLTLKKYCPHCKQHVLHEESR</sequence>
<dbReference type="GO" id="GO:0005840">
    <property type="term" value="C:ribosome"/>
    <property type="evidence" value="ECO:0007669"/>
    <property type="project" value="UniProtKB-KW"/>
</dbReference>
<evidence type="ECO:0000256" key="5">
    <source>
        <dbReference type="HAMAP-Rule" id="MF_00294"/>
    </source>
</evidence>
<dbReference type="InterPro" id="IPR038584">
    <property type="entry name" value="Ribosomal_bL33_sf"/>
</dbReference>
<evidence type="ECO:0000256" key="4">
    <source>
        <dbReference type="ARBA" id="ARBA00035176"/>
    </source>
</evidence>
<evidence type="ECO:0000256" key="2">
    <source>
        <dbReference type="ARBA" id="ARBA00022980"/>
    </source>
</evidence>
<dbReference type="InterPro" id="IPR011332">
    <property type="entry name" value="Ribosomal_zn-bd"/>
</dbReference>
<name>A0A851HA11_9MOLU</name>
<reference evidence="6 7" key="1">
    <citation type="submission" date="2020-06" db="EMBL/GenBank/DDBJ databases">
        <title>Draft genome sequence of Candidatus Phytoplasma pruni (X-disease group, subgroup 16SrIII-B) strain ChTDIII from Argentina.</title>
        <authorList>
            <person name="Fernandez F.D."/>
            <person name="Zuebert C."/>
            <person name="Huettel B."/>
            <person name="Kube M."/>
            <person name="Conci L.R."/>
        </authorList>
    </citation>
    <scope>NUCLEOTIDE SEQUENCE [LARGE SCALE GENOMIC DNA]</scope>
    <source>
        <strain evidence="6 7">ChTDIII</strain>
    </source>
</reference>
<comment type="caution">
    <text evidence="6">The sequence shown here is derived from an EMBL/GenBank/DDBJ whole genome shotgun (WGS) entry which is preliminary data.</text>
</comment>
<evidence type="ECO:0000313" key="6">
    <source>
        <dbReference type="EMBL" id="NWN45782.1"/>
    </source>
</evidence>
<dbReference type="SUPFAM" id="SSF57829">
    <property type="entry name" value="Zn-binding ribosomal proteins"/>
    <property type="match status" value="1"/>
</dbReference>
<dbReference type="NCBIfam" id="NF001764">
    <property type="entry name" value="PRK00504.1"/>
    <property type="match status" value="1"/>
</dbReference>
<dbReference type="Proteomes" id="UP000568109">
    <property type="component" value="Unassembled WGS sequence"/>
</dbReference>
<keyword evidence="3 5" id="KW-0687">Ribonucleoprotein</keyword>
<dbReference type="GO" id="GO:0003735">
    <property type="term" value="F:structural constituent of ribosome"/>
    <property type="evidence" value="ECO:0007669"/>
    <property type="project" value="InterPro"/>
</dbReference>
<evidence type="ECO:0000256" key="3">
    <source>
        <dbReference type="ARBA" id="ARBA00023274"/>
    </source>
</evidence>
<comment type="similarity">
    <text evidence="1 5">Belongs to the bacterial ribosomal protein bL33 family.</text>
</comment>
<dbReference type="EMBL" id="JABUOH010000043">
    <property type="protein sequence ID" value="NWN45782.1"/>
    <property type="molecule type" value="Genomic_DNA"/>
</dbReference>
<evidence type="ECO:0000256" key="1">
    <source>
        <dbReference type="ARBA" id="ARBA00007596"/>
    </source>
</evidence>
<keyword evidence="2 5" id="KW-0689">Ribosomal protein</keyword>
<dbReference type="Pfam" id="PF00471">
    <property type="entry name" value="Ribosomal_L33"/>
    <property type="match status" value="1"/>
</dbReference>
<dbReference type="AlphaFoldDB" id="A0A851HA11"/>
<evidence type="ECO:0000313" key="7">
    <source>
        <dbReference type="Proteomes" id="UP000568109"/>
    </source>
</evidence>
<dbReference type="GO" id="GO:0006412">
    <property type="term" value="P:translation"/>
    <property type="evidence" value="ECO:0007669"/>
    <property type="project" value="UniProtKB-UniRule"/>
</dbReference>
<gene>
    <name evidence="5 6" type="primary">rpmG</name>
    <name evidence="6" type="ORF">HR065_01615</name>
</gene>
<dbReference type="RefSeq" id="WP_178734178.1">
    <property type="nucleotide sequence ID" value="NZ_JABUOH010000043.1"/>
</dbReference>
<dbReference type="Gene3D" id="2.20.28.120">
    <property type="entry name" value="Ribosomal protein L33"/>
    <property type="match status" value="1"/>
</dbReference>
<accession>A0A851HA11</accession>
<organism evidence="6 7">
    <name type="scientific">Candidatus Phytoplasma pruni</name>
    <dbReference type="NCBI Taxonomy" id="479893"/>
    <lineage>
        <taxon>Bacteria</taxon>
        <taxon>Bacillati</taxon>
        <taxon>Mycoplasmatota</taxon>
        <taxon>Mollicutes</taxon>
        <taxon>Acholeplasmatales</taxon>
        <taxon>Acholeplasmataceae</taxon>
        <taxon>Candidatus Phytoplasma</taxon>
        <taxon>16SrIII (X-disease group)</taxon>
    </lineage>
</organism>
<dbReference type="GO" id="GO:1990904">
    <property type="term" value="C:ribonucleoprotein complex"/>
    <property type="evidence" value="ECO:0007669"/>
    <property type="project" value="UniProtKB-KW"/>
</dbReference>
<dbReference type="InterPro" id="IPR001705">
    <property type="entry name" value="Ribosomal_bL33"/>
</dbReference>
<proteinExistence type="inferred from homology"/>
<protein>
    <recommendedName>
        <fullName evidence="4 5">Large ribosomal subunit protein bL33</fullName>
    </recommendedName>
</protein>